<comment type="caution">
    <text evidence="1">The sequence shown here is derived from an EMBL/GenBank/DDBJ whole genome shotgun (WGS) entry which is preliminary data.</text>
</comment>
<dbReference type="EMBL" id="JNAO01000004">
    <property type="protein sequence ID" value="KGG02514.1"/>
    <property type="molecule type" value="Genomic_DNA"/>
</dbReference>
<proteinExistence type="predicted"/>
<dbReference type="STRING" id="167548.EU98_0454"/>
<name>A0A0A2AQ22_PROMR</name>
<gene>
    <name evidence="1" type="ORF">EU98_0454</name>
</gene>
<organism evidence="1 2">
    <name type="scientific">Prochlorococcus marinus str. MIT 9314</name>
    <dbReference type="NCBI Taxonomy" id="167548"/>
    <lineage>
        <taxon>Bacteria</taxon>
        <taxon>Bacillati</taxon>
        <taxon>Cyanobacteriota</taxon>
        <taxon>Cyanophyceae</taxon>
        <taxon>Synechococcales</taxon>
        <taxon>Prochlorococcaceae</taxon>
        <taxon>Prochlorococcus</taxon>
    </lineage>
</organism>
<sequence length="46" mass="5319">MKQAISLAIKIKDQYDKSKNNPRDYSELKSDFNNELYVDGGAVRVR</sequence>
<evidence type="ECO:0000313" key="1">
    <source>
        <dbReference type="EMBL" id="KGG02514.1"/>
    </source>
</evidence>
<accession>A0A0A2AQ22</accession>
<evidence type="ECO:0000313" key="2">
    <source>
        <dbReference type="Proteomes" id="UP000030533"/>
    </source>
</evidence>
<dbReference type="Proteomes" id="UP000030533">
    <property type="component" value="Unassembled WGS sequence"/>
</dbReference>
<reference evidence="2" key="1">
    <citation type="journal article" date="2014" name="Sci. Data">
        <title>Genomes of diverse isolates of the marine cyanobacterium Prochlorococcus.</title>
        <authorList>
            <person name="Biller S."/>
            <person name="Berube P."/>
            <person name="Thompson J."/>
            <person name="Kelly L."/>
            <person name="Roggensack S."/>
            <person name="Awad L."/>
            <person name="Roache-Johnson K."/>
            <person name="Ding H."/>
            <person name="Giovannoni S.J."/>
            <person name="Moore L.R."/>
            <person name="Chisholm S.W."/>
        </authorList>
    </citation>
    <scope>NUCLEOTIDE SEQUENCE [LARGE SCALE GENOMIC DNA]</scope>
    <source>
        <strain evidence="2">MIT 9314</strain>
    </source>
</reference>
<protein>
    <submittedName>
        <fullName evidence="1">Uncharacterized protein</fullName>
    </submittedName>
</protein>
<dbReference type="AlphaFoldDB" id="A0A0A2AQ22"/>